<feature type="transmembrane region" description="Helical" evidence="10">
    <location>
        <begin position="237"/>
        <end position="266"/>
    </location>
</feature>
<keyword evidence="6" id="KW-0735">Signal-anchor</keyword>
<dbReference type="GO" id="GO:0000139">
    <property type="term" value="C:Golgi membrane"/>
    <property type="evidence" value="ECO:0007669"/>
    <property type="project" value="UniProtKB-SubCell"/>
</dbReference>
<feature type="transmembrane region" description="Helical" evidence="10">
    <location>
        <begin position="12"/>
        <end position="32"/>
    </location>
</feature>
<keyword evidence="5 10" id="KW-0812">Transmembrane</keyword>
<evidence type="ECO:0000256" key="9">
    <source>
        <dbReference type="ARBA" id="ARBA00023136"/>
    </source>
</evidence>
<dbReference type="AlphaFoldDB" id="A0A1X0NJV1"/>
<dbReference type="EMBL" id="NBCO01000041">
    <property type="protein sequence ID" value="ORC84788.1"/>
    <property type="molecule type" value="Genomic_DNA"/>
</dbReference>
<dbReference type="PANTHER" id="PTHR11214">
    <property type="entry name" value="BETA-1,3-N-ACETYLGLUCOSAMINYLTRANSFERASE"/>
    <property type="match status" value="1"/>
</dbReference>
<keyword evidence="7 10" id="KW-1133">Transmembrane helix</keyword>
<evidence type="ECO:0000256" key="8">
    <source>
        <dbReference type="ARBA" id="ARBA00023034"/>
    </source>
</evidence>
<comment type="caution">
    <text evidence="11">The sequence shown here is derived from an EMBL/GenBank/DDBJ whole genome shotgun (WGS) entry which is preliminary data.</text>
</comment>
<protein>
    <recommendedName>
        <fullName evidence="10">Hexosyltransferase</fullName>
        <ecNumber evidence="10">2.4.1.-</ecNumber>
    </recommendedName>
</protein>
<gene>
    <name evidence="11" type="ORF">TM35_000411580</name>
</gene>
<keyword evidence="12" id="KW-1185">Reference proteome</keyword>
<evidence type="ECO:0000313" key="11">
    <source>
        <dbReference type="EMBL" id="ORC84788.1"/>
    </source>
</evidence>
<dbReference type="VEuPathDB" id="TriTrypDB:TM35_000411580"/>
<evidence type="ECO:0000256" key="3">
    <source>
        <dbReference type="ARBA" id="ARBA00022676"/>
    </source>
</evidence>
<comment type="subcellular location">
    <subcellularLocation>
        <location evidence="1 10">Golgi apparatus membrane</location>
        <topology evidence="1 10">Single-pass type II membrane protein</topology>
    </subcellularLocation>
</comment>
<evidence type="ECO:0000313" key="12">
    <source>
        <dbReference type="Proteomes" id="UP000192257"/>
    </source>
</evidence>
<evidence type="ECO:0000256" key="7">
    <source>
        <dbReference type="ARBA" id="ARBA00022989"/>
    </source>
</evidence>
<keyword evidence="9 10" id="KW-0472">Membrane</keyword>
<dbReference type="GeneID" id="39989646"/>
<reference evidence="11 12" key="1">
    <citation type="submission" date="2017-03" db="EMBL/GenBank/DDBJ databases">
        <title>An alternative strategy for trypanosome survival in the mammalian bloodstream revealed through genome and transcriptome analysis of the ubiquitous bovine parasite Trypanosoma (Megatrypanum) theileri.</title>
        <authorList>
            <person name="Kelly S."/>
            <person name="Ivens A."/>
            <person name="Mott A."/>
            <person name="O'Neill E."/>
            <person name="Emms D."/>
            <person name="Macleod O."/>
            <person name="Voorheis P."/>
            <person name="Matthews J."/>
            <person name="Matthews K."/>
            <person name="Carrington M."/>
        </authorList>
    </citation>
    <scope>NUCLEOTIDE SEQUENCE [LARGE SCALE GENOMIC DNA]</scope>
    <source>
        <strain evidence="11">Edinburgh</strain>
    </source>
</reference>
<evidence type="ECO:0000256" key="2">
    <source>
        <dbReference type="ARBA" id="ARBA00008661"/>
    </source>
</evidence>
<dbReference type="GO" id="GO:0016758">
    <property type="term" value="F:hexosyltransferase activity"/>
    <property type="evidence" value="ECO:0007669"/>
    <property type="project" value="InterPro"/>
</dbReference>
<dbReference type="RefSeq" id="XP_028878854.1">
    <property type="nucleotide sequence ID" value="XM_029029866.1"/>
</dbReference>
<comment type="caution">
    <text evidence="10">Lacks conserved residue(s) required for the propagation of feature annotation.</text>
</comment>
<dbReference type="Proteomes" id="UP000192257">
    <property type="component" value="Unassembled WGS sequence"/>
</dbReference>
<dbReference type="OrthoDB" id="2139606at2759"/>
<keyword evidence="8 10" id="KW-0333">Golgi apparatus</keyword>
<sequence length="383" mass="44068">MKSVKRRRLAPCGVLAGLIALIAVLVFLPLAVMNIGGHTSVDHTELPPTTVGLPNPKVVPPLRENISMAEFLRFIPSTVVNTWKERDYLIVFGIPSVDIHDWRRRRYLQRTTCWQFPGVARRANDFTGAMLVLYVLARHPSQGYEYSTALMKEAEEWHDIISLSIKEGSPSSNKTVMGLGFWGLETEVGMSRKTYLWFELALHLFPNVSYIAKGDNDMFLRVPQFLVDLRTLPRNGVYWGSLGLIEVPVVFPLMVGFCVTISVDVVKRMMKYESIRRLVYLPFNTALEAEYRALNMDHEDNMIGRIIHEIKYPELLLVREGRCSFHDLHKGARKHPLSNASVVIHHIKEKEYKKLMIYFSKNMTIVPRTYSKMPRSIWFTCLK</sequence>
<dbReference type="InterPro" id="IPR002659">
    <property type="entry name" value="Glyco_trans_31"/>
</dbReference>
<comment type="similarity">
    <text evidence="2 10">Belongs to the glycosyltransferase 31 family.</text>
</comment>
<organism evidence="11 12">
    <name type="scientific">Trypanosoma theileri</name>
    <dbReference type="NCBI Taxonomy" id="67003"/>
    <lineage>
        <taxon>Eukaryota</taxon>
        <taxon>Discoba</taxon>
        <taxon>Euglenozoa</taxon>
        <taxon>Kinetoplastea</taxon>
        <taxon>Metakinetoplastina</taxon>
        <taxon>Trypanosomatida</taxon>
        <taxon>Trypanosomatidae</taxon>
        <taxon>Trypanosoma</taxon>
    </lineage>
</organism>
<evidence type="ECO:0000256" key="6">
    <source>
        <dbReference type="ARBA" id="ARBA00022968"/>
    </source>
</evidence>
<evidence type="ECO:0000256" key="1">
    <source>
        <dbReference type="ARBA" id="ARBA00004323"/>
    </source>
</evidence>
<dbReference type="EC" id="2.4.1.-" evidence="10"/>
<name>A0A1X0NJV1_9TRYP</name>
<proteinExistence type="inferred from homology"/>
<keyword evidence="3 10" id="KW-0328">Glycosyltransferase</keyword>
<evidence type="ECO:0000256" key="10">
    <source>
        <dbReference type="RuleBase" id="RU363063"/>
    </source>
</evidence>
<dbReference type="PANTHER" id="PTHR11214:SF351">
    <property type="entry name" value="BETA-1,3-GALACTOSYLTRANSFERASE PVG3"/>
    <property type="match status" value="1"/>
</dbReference>
<keyword evidence="4 11" id="KW-0808">Transferase</keyword>
<evidence type="ECO:0000256" key="5">
    <source>
        <dbReference type="ARBA" id="ARBA00022692"/>
    </source>
</evidence>
<evidence type="ECO:0000256" key="4">
    <source>
        <dbReference type="ARBA" id="ARBA00022679"/>
    </source>
</evidence>
<accession>A0A1X0NJV1</accession>